<name>A0ABP1C3Q7_9BRYO</name>
<dbReference type="EMBL" id="OZ023710">
    <property type="protein sequence ID" value="CAK9882960.1"/>
    <property type="molecule type" value="Genomic_DNA"/>
</dbReference>
<dbReference type="SUPFAM" id="SSF50129">
    <property type="entry name" value="GroES-like"/>
    <property type="match status" value="1"/>
</dbReference>
<proteinExistence type="predicted"/>
<evidence type="ECO:0008006" key="3">
    <source>
        <dbReference type="Google" id="ProtNLM"/>
    </source>
</evidence>
<dbReference type="InterPro" id="IPR011032">
    <property type="entry name" value="GroES-like_sf"/>
</dbReference>
<dbReference type="Gene3D" id="3.90.180.10">
    <property type="entry name" value="Medium-chain alcohol dehydrogenases, catalytic domain"/>
    <property type="match status" value="1"/>
</dbReference>
<reference evidence="1" key="1">
    <citation type="submission" date="2024-03" db="EMBL/GenBank/DDBJ databases">
        <authorList>
            <consortium name="ELIXIR-Norway"/>
            <consortium name="Elixir Norway"/>
        </authorList>
    </citation>
    <scope>NUCLEOTIDE SEQUENCE</scope>
</reference>
<protein>
    <recommendedName>
        <fullName evidence="3">Alcohol dehydrogenase</fullName>
    </recommendedName>
</protein>
<organism evidence="1 2">
    <name type="scientific">Sphagnum jensenii</name>
    <dbReference type="NCBI Taxonomy" id="128206"/>
    <lineage>
        <taxon>Eukaryota</taxon>
        <taxon>Viridiplantae</taxon>
        <taxon>Streptophyta</taxon>
        <taxon>Embryophyta</taxon>
        <taxon>Bryophyta</taxon>
        <taxon>Sphagnophytina</taxon>
        <taxon>Sphagnopsida</taxon>
        <taxon>Sphagnales</taxon>
        <taxon>Sphagnaceae</taxon>
        <taxon>Sphagnum</taxon>
    </lineage>
</organism>
<gene>
    <name evidence="1" type="ORF">CSSPJE1EN2_LOCUS24211</name>
</gene>
<sequence>MSNRLVEQQNFDAQDPFAGLALVTKPVPKAEPGHVVVRITLRPVNPGDLMSIRSNSMPIPGSEGFGIVHEKSTEVARGGKVFLNG</sequence>
<dbReference type="Proteomes" id="UP001497522">
    <property type="component" value="Chromosome 9"/>
</dbReference>
<accession>A0ABP1C3Q7</accession>
<evidence type="ECO:0000313" key="1">
    <source>
        <dbReference type="EMBL" id="CAK9882960.1"/>
    </source>
</evidence>
<evidence type="ECO:0000313" key="2">
    <source>
        <dbReference type="Proteomes" id="UP001497522"/>
    </source>
</evidence>
<keyword evidence="2" id="KW-1185">Reference proteome</keyword>